<keyword evidence="1" id="KW-0812">Transmembrane</keyword>
<reference evidence="3" key="2">
    <citation type="submission" date="2020-10" db="UniProtKB">
        <authorList>
            <consortium name="WormBaseParasite"/>
        </authorList>
    </citation>
    <scope>IDENTIFICATION</scope>
</reference>
<dbReference type="Proteomes" id="UP000492821">
    <property type="component" value="Unassembled WGS sequence"/>
</dbReference>
<dbReference type="WBParaSite" id="Pan_g630.t1">
    <property type="protein sequence ID" value="Pan_g630.t1"/>
    <property type="gene ID" value="Pan_g630"/>
</dbReference>
<protein>
    <submittedName>
        <fullName evidence="3">G_PROTEIN_RECEP_F2_4 domain-containing protein</fullName>
    </submittedName>
</protein>
<keyword evidence="2" id="KW-1185">Reference proteome</keyword>
<name>A0A7E4W4F7_PANRE</name>
<keyword evidence="1" id="KW-0472">Membrane</keyword>
<evidence type="ECO:0000313" key="2">
    <source>
        <dbReference type="Proteomes" id="UP000492821"/>
    </source>
</evidence>
<dbReference type="AlphaFoldDB" id="A0A7E4W4F7"/>
<evidence type="ECO:0000256" key="1">
    <source>
        <dbReference type="SAM" id="Phobius"/>
    </source>
</evidence>
<sequence>MFYACLSIMILIGIMFFCVTIAIIDLETYNFGLYIVLLCIVGTMLACALCIANPNACANPSWYTKFCFMLQEMYPVNDGTASPKMNGLRSRMMAMQQQQSAAAAASTNGGQSTDSKLILRNESRATVAMLAPAVHIMHQVWKGMAWVADGIEEEEVTRSYDVIEQGISTTESQSDHGVKGKLSTIVESSCSIAGGDEISSDFTSGHDVMV</sequence>
<accession>A0A7E4W4F7</accession>
<keyword evidence="1" id="KW-1133">Transmembrane helix</keyword>
<organism evidence="2 3">
    <name type="scientific">Panagrellus redivivus</name>
    <name type="common">Microworm</name>
    <dbReference type="NCBI Taxonomy" id="6233"/>
    <lineage>
        <taxon>Eukaryota</taxon>
        <taxon>Metazoa</taxon>
        <taxon>Ecdysozoa</taxon>
        <taxon>Nematoda</taxon>
        <taxon>Chromadorea</taxon>
        <taxon>Rhabditida</taxon>
        <taxon>Tylenchina</taxon>
        <taxon>Panagrolaimomorpha</taxon>
        <taxon>Panagrolaimoidea</taxon>
        <taxon>Panagrolaimidae</taxon>
        <taxon>Panagrellus</taxon>
    </lineage>
</organism>
<feature type="transmembrane region" description="Helical" evidence="1">
    <location>
        <begin position="6"/>
        <end position="24"/>
    </location>
</feature>
<evidence type="ECO:0000313" key="3">
    <source>
        <dbReference type="WBParaSite" id="Pan_g630.t1"/>
    </source>
</evidence>
<proteinExistence type="predicted"/>
<reference evidence="2" key="1">
    <citation type="journal article" date="2013" name="Genetics">
        <title>The draft genome and transcriptome of Panagrellus redivivus are shaped by the harsh demands of a free-living lifestyle.</title>
        <authorList>
            <person name="Srinivasan J."/>
            <person name="Dillman A.R."/>
            <person name="Macchietto M.G."/>
            <person name="Heikkinen L."/>
            <person name="Lakso M."/>
            <person name="Fracchia K.M."/>
            <person name="Antoshechkin I."/>
            <person name="Mortazavi A."/>
            <person name="Wong G."/>
            <person name="Sternberg P.W."/>
        </authorList>
    </citation>
    <scope>NUCLEOTIDE SEQUENCE [LARGE SCALE GENOMIC DNA]</scope>
    <source>
        <strain evidence="2">MT8872</strain>
    </source>
</reference>
<feature type="transmembrane region" description="Helical" evidence="1">
    <location>
        <begin position="31"/>
        <end position="54"/>
    </location>
</feature>